<feature type="transmembrane region" description="Helical" evidence="7">
    <location>
        <begin position="461"/>
        <end position="480"/>
    </location>
</feature>
<dbReference type="GO" id="GO:0005886">
    <property type="term" value="C:plasma membrane"/>
    <property type="evidence" value="ECO:0007669"/>
    <property type="project" value="UniProtKB-SubCell"/>
</dbReference>
<evidence type="ECO:0000256" key="4">
    <source>
        <dbReference type="ARBA" id="ARBA00022692"/>
    </source>
</evidence>
<feature type="transmembrane region" description="Helical" evidence="7">
    <location>
        <begin position="202"/>
        <end position="221"/>
    </location>
</feature>
<proteinExistence type="predicted"/>
<comment type="pathway">
    <text evidence="2">Cell wall biogenesis; lipoteichoic acid biosynthesis.</text>
</comment>
<dbReference type="Gene3D" id="3.40.720.10">
    <property type="entry name" value="Alkaline Phosphatase, subunit A"/>
    <property type="match status" value="1"/>
</dbReference>
<dbReference type="RefSeq" id="WP_182580999.1">
    <property type="nucleotide sequence ID" value="NZ_JACIUY010000050.1"/>
</dbReference>
<dbReference type="GO" id="GO:0016787">
    <property type="term" value="F:hydrolase activity"/>
    <property type="evidence" value="ECO:0007669"/>
    <property type="project" value="UniProtKB-KW"/>
</dbReference>
<dbReference type="Pfam" id="PF00884">
    <property type="entry name" value="Sulfatase"/>
    <property type="match status" value="1"/>
</dbReference>
<protein>
    <submittedName>
        <fullName evidence="9">Sulfatase-like hydrolase/transferase</fullName>
    </submittedName>
</protein>
<feature type="transmembrane region" description="Helical" evidence="7">
    <location>
        <begin position="169"/>
        <end position="190"/>
    </location>
</feature>
<feature type="transmembrane region" description="Helical" evidence="7">
    <location>
        <begin position="275"/>
        <end position="296"/>
    </location>
</feature>
<comment type="subcellular location">
    <subcellularLocation>
        <location evidence="1">Cell membrane</location>
        <topology evidence="1">Multi-pass membrane protein</topology>
    </subcellularLocation>
</comment>
<reference evidence="9 10" key="1">
    <citation type="submission" date="2020-07" db="EMBL/GenBank/DDBJ databases">
        <title>Description of Limosilactobacillus balticus sp. nov., Limosilactobacillus agrestis sp. nov., Limosilactobacillus albertensis sp. nov., Limosilactobacillus rudii sp. nov., Limosilactobacillus fastidiosus sp. nov., five novel Limosilactobacillus species isolated from the vertebrate gastrointestinal tract, and proposal of 6 subspecies of Limosilactobacillus reuteri adapted to the gastrointestinal tract of specific vertebrate hosts.</title>
        <authorList>
            <person name="Li F."/>
            <person name="Cheng C."/>
            <person name="Zheng J."/>
            <person name="Quevedo R.M."/>
            <person name="Li J."/>
            <person name="Roos S."/>
            <person name="Gaenzle M.G."/>
            <person name="Walter J."/>
        </authorList>
    </citation>
    <scope>NUCLEOTIDE SEQUENCE [LARGE SCALE GENOMIC DNA]</scope>
    <source>
        <strain evidence="9 10">WF-MA3-C</strain>
    </source>
</reference>
<gene>
    <name evidence="9" type="ORF">H5R63_04830</name>
</gene>
<dbReference type="Proteomes" id="UP000518255">
    <property type="component" value="Unassembled WGS sequence"/>
</dbReference>
<feature type="transmembrane region" description="Helical" evidence="7">
    <location>
        <begin position="492"/>
        <end position="512"/>
    </location>
</feature>
<keyword evidence="9" id="KW-0808">Transferase</keyword>
<organism evidence="9 10">
    <name type="scientific">Limosilactobacillus fastidiosus</name>
    <dbReference type="NCBI Taxonomy" id="2759855"/>
    <lineage>
        <taxon>Bacteria</taxon>
        <taxon>Bacillati</taxon>
        <taxon>Bacillota</taxon>
        <taxon>Bacilli</taxon>
        <taxon>Lactobacillales</taxon>
        <taxon>Lactobacillaceae</taxon>
        <taxon>Limosilactobacillus</taxon>
    </lineage>
</organism>
<name>A0A7W3YCD9_9LACO</name>
<dbReference type="InterPro" id="IPR017850">
    <property type="entry name" value="Alkaline_phosphatase_core_sf"/>
</dbReference>
<comment type="caution">
    <text evidence="9">The sequence shown here is derived from an EMBL/GenBank/DDBJ whole genome shotgun (WGS) entry which is preliminary data.</text>
</comment>
<feature type="domain" description="Sulfatase N-terminal" evidence="8">
    <location>
        <begin position="594"/>
        <end position="889"/>
    </location>
</feature>
<evidence type="ECO:0000259" key="8">
    <source>
        <dbReference type="Pfam" id="PF00884"/>
    </source>
</evidence>
<feature type="transmembrane region" description="Helical" evidence="7">
    <location>
        <begin position="77"/>
        <end position="95"/>
    </location>
</feature>
<feature type="transmembrane region" description="Helical" evidence="7">
    <location>
        <begin position="146"/>
        <end position="163"/>
    </location>
</feature>
<keyword evidence="6 7" id="KW-0472">Membrane</keyword>
<feature type="transmembrane region" description="Helical" evidence="7">
    <location>
        <begin position="350"/>
        <end position="370"/>
    </location>
</feature>
<evidence type="ECO:0000256" key="1">
    <source>
        <dbReference type="ARBA" id="ARBA00004651"/>
    </source>
</evidence>
<feature type="transmembrane region" description="Helical" evidence="7">
    <location>
        <begin position="390"/>
        <end position="407"/>
    </location>
</feature>
<dbReference type="EMBL" id="JACIUY010000050">
    <property type="protein sequence ID" value="MBB1086115.1"/>
    <property type="molecule type" value="Genomic_DNA"/>
</dbReference>
<evidence type="ECO:0000256" key="7">
    <source>
        <dbReference type="SAM" id="Phobius"/>
    </source>
</evidence>
<evidence type="ECO:0000256" key="2">
    <source>
        <dbReference type="ARBA" id="ARBA00004936"/>
    </source>
</evidence>
<feature type="transmembrane region" description="Helical" evidence="7">
    <location>
        <begin position="12"/>
        <end position="32"/>
    </location>
</feature>
<dbReference type="SUPFAM" id="SSF53649">
    <property type="entry name" value="Alkaline phosphatase-like"/>
    <property type="match status" value="1"/>
</dbReference>
<keyword evidence="5 7" id="KW-1133">Transmembrane helix</keyword>
<feature type="transmembrane region" description="Helical" evidence="7">
    <location>
        <begin position="302"/>
        <end position="326"/>
    </location>
</feature>
<keyword evidence="4 7" id="KW-0812">Transmembrane</keyword>
<evidence type="ECO:0000313" key="9">
    <source>
        <dbReference type="EMBL" id="MBB1086115.1"/>
    </source>
</evidence>
<keyword evidence="9" id="KW-0378">Hydrolase</keyword>
<feature type="transmembrane region" description="Helical" evidence="7">
    <location>
        <begin position="241"/>
        <end position="263"/>
    </location>
</feature>
<dbReference type="GO" id="GO:0016740">
    <property type="term" value="F:transferase activity"/>
    <property type="evidence" value="ECO:0007669"/>
    <property type="project" value="UniProtKB-KW"/>
</dbReference>
<dbReference type="PANTHER" id="PTHR47371">
    <property type="entry name" value="LIPOTEICHOIC ACID SYNTHASE"/>
    <property type="match status" value="1"/>
</dbReference>
<dbReference type="InterPro" id="IPR050448">
    <property type="entry name" value="OpgB/LTA_synthase_biosynth"/>
</dbReference>
<evidence type="ECO:0000256" key="6">
    <source>
        <dbReference type="ARBA" id="ARBA00023136"/>
    </source>
</evidence>
<evidence type="ECO:0000256" key="5">
    <source>
        <dbReference type="ARBA" id="ARBA00022989"/>
    </source>
</evidence>
<feature type="transmembrane region" description="Helical" evidence="7">
    <location>
        <begin position="115"/>
        <end position="134"/>
    </location>
</feature>
<feature type="transmembrane region" description="Helical" evidence="7">
    <location>
        <begin position="44"/>
        <end position="65"/>
    </location>
</feature>
<feature type="transmembrane region" description="Helical" evidence="7">
    <location>
        <begin position="419"/>
        <end position="435"/>
    </location>
</feature>
<dbReference type="PANTHER" id="PTHR47371:SF3">
    <property type="entry name" value="PHOSPHOGLYCEROL TRANSFERASE I"/>
    <property type="match status" value="1"/>
</dbReference>
<keyword evidence="3" id="KW-1003">Cell membrane</keyword>
<dbReference type="CDD" id="cd16015">
    <property type="entry name" value="LTA_synthase"/>
    <property type="match status" value="1"/>
</dbReference>
<evidence type="ECO:0000256" key="3">
    <source>
        <dbReference type="ARBA" id="ARBA00022475"/>
    </source>
</evidence>
<dbReference type="AlphaFoldDB" id="A0A7W3YCD9"/>
<evidence type="ECO:0000313" key="10">
    <source>
        <dbReference type="Proteomes" id="UP000518255"/>
    </source>
</evidence>
<dbReference type="InterPro" id="IPR000917">
    <property type="entry name" value="Sulfatase_N"/>
</dbReference>
<sequence length="974" mass="111269">MFSSLKQKQELQLGSLFVVLTIICFLGTASQLLTHLQEATFPFILWWILKTFVSTTVLWVPIAIGANQHQKQFNRQITVLALWIVGAITFTWAKFTTQPVTTTAQPSPELYVVQQVFITWFICSGFYLFAYPLQKICHRWSTVTRRHWLIGFSFIFLLINLISGYDAFGFHRGTSLIWFIYLFALGDWLANDRQWLKKWSNIRYFFLTVISLLFAALITWLNMNHVNYSPHNDLTPNTHYLLGINPYQPFLLFTCLIMTAWLLRGQEGNHGDQLFSIMGILLLNLLGLPMLFTPLLLPQTSWQTIIILGITITVIFSAIMILINFLGNKINWQLNYWDLLQKLKHFSKHYWPVLLTYLILWGITLASFAILWNGEFTMIEWMLTERPKIITVNVLIGFAIALILMSITNRWWLSSGLTVILYLAWLSASVLKIAARNEPIIPTDISTLMAPGEMLGMVNKWIIAFTLVTVAIALAASWQAEKCYGKNCRFNPATRIIIAALSCAYLFSFNFANHSNSIIYKQLQNIDDTPYFYSQLRGAKMNGTLLQFANNIDVHVMSKPTGYSPTTMARLENHYMKVGAEINQNRTHNSVGNQNLVFVLSESYADPAKIPGMKISGNPIPYLHQLKKQTTSGLMLSSGYGGGTANMEYQALTSLSMANFSPTLPTPYSQLVPYQKRTFTINNLFNYSIGIHPFTANLYNRKTVYKKFGFNKFYHFDGGDKLTYTSKIHNSPRVSDDSAYKEVTLNLKRHPHGKFIQLATMQNHMPYEPTYYAKNNYHVSGKGFNTPKQKAQIETYIQGIHYTDQALKDWIHQLDELKQPTTVVWYGDHLPGIYHGLPMGKYGTQLHEIDYFIYSNAAARKLNHNRLTWQHQLVGPNNFAAMALAQMDVKVSPYYALMTEIAEKVPATSLPTNGTAKNNSAHQGGIDFVNAQGKHVKLTAKQKKLFHDYQLVQYDLTAGHHYLLKNSFLKQIAK</sequence>
<accession>A0A7W3YCD9</accession>